<organism evidence="1 2">
    <name type="scientific">Halosquirtibacter laminarini</name>
    <dbReference type="NCBI Taxonomy" id="3374600"/>
    <lineage>
        <taxon>Bacteria</taxon>
        <taxon>Pseudomonadati</taxon>
        <taxon>Bacteroidota</taxon>
        <taxon>Bacteroidia</taxon>
        <taxon>Marinilabiliales</taxon>
        <taxon>Prolixibacteraceae</taxon>
        <taxon>Halosquirtibacter</taxon>
    </lineage>
</organism>
<keyword evidence="1" id="KW-0238">DNA-binding</keyword>
<evidence type="ECO:0000313" key="2">
    <source>
        <dbReference type="Proteomes" id="UP000826212"/>
    </source>
</evidence>
<dbReference type="EMBL" id="CP081303">
    <property type="protein sequence ID" value="QZE14841.1"/>
    <property type="molecule type" value="Genomic_DNA"/>
</dbReference>
<evidence type="ECO:0000313" key="1">
    <source>
        <dbReference type="EMBL" id="QZE14841.1"/>
    </source>
</evidence>
<proteinExistence type="predicted"/>
<accession>A0AC61NGW6</accession>
<dbReference type="Proteomes" id="UP000826212">
    <property type="component" value="Chromosome"/>
</dbReference>
<protein>
    <submittedName>
        <fullName evidence="1">LytTR family DNA-binding domain-containing protein</fullName>
    </submittedName>
</protein>
<gene>
    <name evidence="1" type="ORF">K4L44_02990</name>
</gene>
<name>A0AC61NGW6_9BACT</name>
<keyword evidence="2" id="KW-1185">Reference proteome</keyword>
<reference evidence="1" key="1">
    <citation type="submission" date="2021-08" db="EMBL/GenBank/DDBJ databases">
        <title>Novel anaerobic bacterium isolated from sea squirt in East Sea, Republic of Korea.</title>
        <authorList>
            <person name="Nguyen T.H."/>
            <person name="Li Z."/>
            <person name="Lee Y.-J."/>
            <person name="Ko J."/>
            <person name="Kim S.-G."/>
        </authorList>
    </citation>
    <scope>NUCLEOTIDE SEQUENCE</scope>
    <source>
        <strain evidence="1">KCTC 25031</strain>
    </source>
</reference>
<sequence length="256" mass="29862">MMRIAIVEDEIPAQRLLSKYLIELVPDAEIVAVLGSVKESINWFHENRDPDILFLDVQLGDGMGFEILEKVRTESLIVYTTAYDQYAVKAFESNAVDYLLKPLKLKDLKRCLGQLEQKTKLLRRLFDVNPIDNVFKETNSQNTSKRKHFLLEQKGAWYTLSVEKIAYFYIDDNATYACEFNGKRHVILESLGQIMLGLDKSDYYRVNRQFVVHIRAIEKVENWFRGKLVVVTSPKHHSRITVGRDKSVSFRQWLNQ</sequence>